<proteinExistence type="predicted"/>
<keyword evidence="2" id="KW-1185">Reference proteome</keyword>
<comment type="caution">
    <text evidence="1">The sequence shown here is derived from an EMBL/GenBank/DDBJ whole genome shotgun (WGS) entry which is preliminary data.</text>
</comment>
<organism evidence="1 2">
    <name type="scientific">Artomyces pyxidatus</name>
    <dbReference type="NCBI Taxonomy" id="48021"/>
    <lineage>
        <taxon>Eukaryota</taxon>
        <taxon>Fungi</taxon>
        <taxon>Dikarya</taxon>
        <taxon>Basidiomycota</taxon>
        <taxon>Agaricomycotina</taxon>
        <taxon>Agaricomycetes</taxon>
        <taxon>Russulales</taxon>
        <taxon>Auriscalpiaceae</taxon>
        <taxon>Artomyces</taxon>
    </lineage>
</organism>
<sequence>MHGASSRSRIQATSTTWSQRLVEAQGTPYQRPESYTLHLTFTCSTATANSSGVTIPAIAAPSPQTTLFTPTSSSVASTSTSPAAPKSSAPSSSLALKGVLGGAPSPSSSTTSEKPKTTSAPPPPPAPTTSSAPPPPPPPPPPPTTTPKPKPAPTSTAPPPPPTETSGSSGGSTSGGSSGDDGATSASDIAAYLSAHNSVRSAHGASDLTWSDSLAATAQGWANNCVFKHSGGTLGPFGENLAAGTGSSYGIPEAIKSWTDEVSQYDSSNPVPSHFTQVVWKASTQVGCAVQSCDGIFAASLGKAKYYVCEYSPQGNIIGQFGYVARRPYFSTSRLMPTPTAKTSRREPVGCTLLYLLYIPFVLIHLGCSSLLRANRLQILFSVLPIVLTKLLDCPGDSTTAKRLVIEPKRLIKGHARPMLACACATRLTLSQNVQKYYLVARL</sequence>
<gene>
    <name evidence="1" type="ORF">BV25DRAFT_1794193</name>
</gene>
<reference evidence="1" key="2">
    <citation type="journal article" date="2022" name="New Phytol.">
        <title>Evolutionary transition to the ectomycorrhizal habit in the genomes of a hyperdiverse lineage of mushroom-forming fungi.</title>
        <authorList>
            <person name="Looney B."/>
            <person name="Miyauchi S."/>
            <person name="Morin E."/>
            <person name="Drula E."/>
            <person name="Courty P.E."/>
            <person name="Kohler A."/>
            <person name="Kuo A."/>
            <person name="LaButti K."/>
            <person name="Pangilinan J."/>
            <person name="Lipzen A."/>
            <person name="Riley R."/>
            <person name="Andreopoulos W."/>
            <person name="He G."/>
            <person name="Johnson J."/>
            <person name="Nolan M."/>
            <person name="Tritt A."/>
            <person name="Barry K.W."/>
            <person name="Grigoriev I.V."/>
            <person name="Nagy L.G."/>
            <person name="Hibbett D."/>
            <person name="Henrissat B."/>
            <person name="Matheny P.B."/>
            <person name="Labbe J."/>
            <person name="Martin F.M."/>
        </authorList>
    </citation>
    <scope>NUCLEOTIDE SEQUENCE</scope>
    <source>
        <strain evidence="1">HHB10654</strain>
    </source>
</reference>
<evidence type="ECO:0000313" key="1">
    <source>
        <dbReference type="EMBL" id="KAI0067671.1"/>
    </source>
</evidence>
<dbReference type="EMBL" id="MU277189">
    <property type="protein sequence ID" value="KAI0067671.1"/>
    <property type="molecule type" value="Genomic_DNA"/>
</dbReference>
<name>A0ACB8TH03_9AGAM</name>
<accession>A0ACB8TH03</accession>
<dbReference type="Proteomes" id="UP000814140">
    <property type="component" value="Unassembled WGS sequence"/>
</dbReference>
<protein>
    <submittedName>
        <fullName evidence="1">PR-1-like protein</fullName>
    </submittedName>
</protein>
<evidence type="ECO:0000313" key="2">
    <source>
        <dbReference type="Proteomes" id="UP000814140"/>
    </source>
</evidence>
<reference evidence="1" key="1">
    <citation type="submission" date="2021-03" db="EMBL/GenBank/DDBJ databases">
        <authorList>
            <consortium name="DOE Joint Genome Institute"/>
            <person name="Ahrendt S."/>
            <person name="Looney B.P."/>
            <person name="Miyauchi S."/>
            <person name="Morin E."/>
            <person name="Drula E."/>
            <person name="Courty P.E."/>
            <person name="Chicoki N."/>
            <person name="Fauchery L."/>
            <person name="Kohler A."/>
            <person name="Kuo A."/>
            <person name="Labutti K."/>
            <person name="Pangilinan J."/>
            <person name="Lipzen A."/>
            <person name="Riley R."/>
            <person name="Andreopoulos W."/>
            <person name="He G."/>
            <person name="Johnson J."/>
            <person name="Barry K.W."/>
            <person name="Grigoriev I.V."/>
            <person name="Nagy L."/>
            <person name="Hibbett D."/>
            <person name="Henrissat B."/>
            <person name="Matheny P.B."/>
            <person name="Labbe J."/>
            <person name="Martin F."/>
        </authorList>
    </citation>
    <scope>NUCLEOTIDE SEQUENCE</scope>
    <source>
        <strain evidence="1">HHB10654</strain>
    </source>
</reference>